<evidence type="ECO:0000259" key="8">
    <source>
        <dbReference type="PROSITE" id="PS51372"/>
    </source>
</evidence>
<dbReference type="Proteomes" id="UP000095256">
    <property type="component" value="Unassembled WGS sequence"/>
</dbReference>
<keyword evidence="4" id="KW-0010">Activator</keyword>
<dbReference type="InterPro" id="IPR050661">
    <property type="entry name" value="BglG_antiterminators"/>
</dbReference>
<dbReference type="STRING" id="762845.BCR26_07900"/>
<protein>
    <submittedName>
        <fullName evidence="9">Transcription antiterminator BglG</fullName>
    </submittedName>
</protein>
<keyword evidence="1" id="KW-0808">Transferase</keyword>
<dbReference type="InterPro" id="IPR013011">
    <property type="entry name" value="PTS_EIIB_2"/>
</dbReference>
<evidence type="ECO:0000313" key="9">
    <source>
        <dbReference type="EMBL" id="OEH83738.1"/>
    </source>
</evidence>
<feature type="domain" description="PTS EIIA type-2" evidence="6">
    <location>
        <begin position="549"/>
        <end position="692"/>
    </location>
</feature>
<evidence type="ECO:0000259" key="6">
    <source>
        <dbReference type="PROSITE" id="PS51094"/>
    </source>
</evidence>
<name>A0A1E5L0U4_9ENTE</name>
<dbReference type="Gene3D" id="1.10.1790.10">
    <property type="entry name" value="PRD domain"/>
    <property type="match status" value="1"/>
</dbReference>
<dbReference type="PROSITE" id="PS51099">
    <property type="entry name" value="PTS_EIIB_TYPE_2"/>
    <property type="match status" value="1"/>
</dbReference>
<dbReference type="SUPFAM" id="SSF55804">
    <property type="entry name" value="Phoshotransferase/anion transport protein"/>
    <property type="match status" value="1"/>
</dbReference>
<dbReference type="PANTHER" id="PTHR30185:SF18">
    <property type="entry name" value="TRANSCRIPTIONAL REGULATOR MTLR"/>
    <property type="match status" value="1"/>
</dbReference>
<dbReference type="EMBL" id="MIEK01000003">
    <property type="protein sequence ID" value="OEH83738.1"/>
    <property type="molecule type" value="Genomic_DNA"/>
</dbReference>
<dbReference type="CDD" id="cd00211">
    <property type="entry name" value="PTS_IIA_fru"/>
    <property type="match status" value="1"/>
</dbReference>
<dbReference type="PANTHER" id="PTHR30185">
    <property type="entry name" value="CRYPTIC BETA-GLUCOSIDE BGL OPERON ANTITERMINATOR"/>
    <property type="match status" value="1"/>
</dbReference>
<reference evidence="9 10" key="1">
    <citation type="submission" date="2016-09" db="EMBL/GenBank/DDBJ databases">
        <authorList>
            <person name="Capua I."/>
            <person name="De Benedictis P."/>
            <person name="Joannis T."/>
            <person name="Lombin L.H."/>
            <person name="Cattoli G."/>
        </authorList>
    </citation>
    <scope>NUCLEOTIDE SEQUENCE [LARGE SCALE GENOMIC DNA]</scope>
    <source>
        <strain evidence="9 10">LMG 25899</strain>
    </source>
</reference>
<organism evidence="9 10">
    <name type="scientific">Enterococcus rivorum</name>
    <dbReference type="NCBI Taxonomy" id="762845"/>
    <lineage>
        <taxon>Bacteria</taxon>
        <taxon>Bacillati</taxon>
        <taxon>Bacillota</taxon>
        <taxon>Bacilli</taxon>
        <taxon>Lactobacillales</taxon>
        <taxon>Enterococcaceae</taxon>
        <taxon>Enterococcus</taxon>
    </lineage>
</organism>
<dbReference type="Pfam" id="PF00874">
    <property type="entry name" value="PRD"/>
    <property type="match status" value="1"/>
</dbReference>
<dbReference type="GO" id="GO:0008982">
    <property type="term" value="F:protein-N(PI)-phosphohistidine-sugar phosphotransferase activity"/>
    <property type="evidence" value="ECO:0007669"/>
    <property type="project" value="InterPro"/>
</dbReference>
<dbReference type="PROSITE" id="PS51094">
    <property type="entry name" value="PTS_EIIA_TYPE_2"/>
    <property type="match status" value="1"/>
</dbReference>
<dbReference type="CDD" id="cd05568">
    <property type="entry name" value="PTS_IIB_bgl_like"/>
    <property type="match status" value="1"/>
</dbReference>
<keyword evidence="2" id="KW-0677">Repeat</keyword>
<dbReference type="Gene3D" id="3.40.50.2300">
    <property type="match status" value="1"/>
</dbReference>
<dbReference type="InterPro" id="IPR016152">
    <property type="entry name" value="PTrfase/Anion_transptr"/>
</dbReference>
<comment type="caution">
    <text evidence="9">The sequence shown here is derived from an EMBL/GenBank/DDBJ whole genome shotgun (WGS) entry which is preliminary data.</text>
</comment>
<dbReference type="SUPFAM" id="SSF63520">
    <property type="entry name" value="PTS-regulatory domain, PRD"/>
    <property type="match status" value="1"/>
</dbReference>
<dbReference type="InterPro" id="IPR007737">
    <property type="entry name" value="Mga_HTH"/>
</dbReference>
<feature type="domain" description="PRD" evidence="8">
    <location>
        <begin position="292"/>
        <end position="400"/>
    </location>
</feature>
<sequence>MKERTIQIIKYFISNQEDVTFQQLSKEFQVSARTLRNEVNKINDFLAQRKIGSIKNERGKGLKLITDTEKKSELLTVFEEWSEFIYFTPEERLFDLILASGLGKQATYLYAKEADYQVSKSTLDDDMRRVRQLLYKYSIDIVSIPKQGLVLSGGERTIRTMLFDIIVKFIGLVDYQQNEVDESILDKILFTYIPRKTFYQLDEIYNRKISAWEENIYRKQVLMFTAIWVSRFNLGNTIADTLSENAIFNESEILDFVDAVMIEFKLICSLNERKYIAFILESFNKKDMNNSIEWVQAQLLTIQLIQHVEKETKIPFSRREERLYEGLYKHLTGLLHRMKTNFQVFNPLTENIASSYPEIYEAVVRFAPTIEEIVKNEITQDELAFLAIYFSTSESRINQELEYIFKVAVVCNHGTATAHLLAENLKELFSVEVIAILSSRELTVLKKMDVDLLFSTVRLEQKTLPTLLLNPILLEKDKRRIKEFLIEYQHLRRVVNEPRNGTSLLFSLLGIIEASGGTVTKEVYQKVEQTFKNHQLKINQEEIQPMLEDVLNESGILLNVPATNWEQAIEKVATPLITAKVIEPKYVTAMIASLNEFGPYIVIGKNLALAHARPEDGVKELGISVMTLEHPIIFGHEENDPVKIIFCLAAVDSYSHLNIMKDIVALIHDEEKIKLLTEATTTSEFQKILYQSR</sequence>
<proteinExistence type="predicted"/>
<dbReference type="InterPro" id="IPR011608">
    <property type="entry name" value="PRD"/>
</dbReference>
<dbReference type="Pfam" id="PF05043">
    <property type="entry name" value="Mga"/>
    <property type="match status" value="1"/>
</dbReference>
<dbReference type="InterPro" id="IPR036095">
    <property type="entry name" value="PTS_EIIB-like_sf"/>
</dbReference>
<dbReference type="Pfam" id="PF00359">
    <property type="entry name" value="PTS_EIIA_2"/>
    <property type="match status" value="1"/>
</dbReference>
<evidence type="ECO:0000256" key="3">
    <source>
        <dbReference type="ARBA" id="ARBA00023015"/>
    </source>
</evidence>
<evidence type="ECO:0000256" key="1">
    <source>
        <dbReference type="ARBA" id="ARBA00022679"/>
    </source>
</evidence>
<dbReference type="Pfam" id="PF08279">
    <property type="entry name" value="HTH_11"/>
    <property type="match status" value="1"/>
</dbReference>
<evidence type="ECO:0000256" key="5">
    <source>
        <dbReference type="ARBA" id="ARBA00023163"/>
    </source>
</evidence>
<evidence type="ECO:0000313" key="10">
    <source>
        <dbReference type="Proteomes" id="UP000095256"/>
    </source>
</evidence>
<evidence type="ECO:0000259" key="7">
    <source>
        <dbReference type="PROSITE" id="PS51099"/>
    </source>
</evidence>
<dbReference type="OrthoDB" id="369398at2"/>
<evidence type="ECO:0000256" key="2">
    <source>
        <dbReference type="ARBA" id="ARBA00022737"/>
    </source>
</evidence>
<dbReference type="PROSITE" id="PS51372">
    <property type="entry name" value="PRD_2"/>
    <property type="match status" value="1"/>
</dbReference>
<evidence type="ECO:0000256" key="4">
    <source>
        <dbReference type="ARBA" id="ARBA00023159"/>
    </source>
</evidence>
<keyword evidence="10" id="KW-1185">Reference proteome</keyword>
<keyword evidence="3" id="KW-0805">Transcription regulation</keyword>
<dbReference type="SUPFAM" id="SSF52794">
    <property type="entry name" value="PTS system IIB component-like"/>
    <property type="match status" value="1"/>
</dbReference>
<dbReference type="GO" id="GO:0009401">
    <property type="term" value="P:phosphoenolpyruvate-dependent sugar phosphotransferase system"/>
    <property type="evidence" value="ECO:0007669"/>
    <property type="project" value="InterPro"/>
</dbReference>
<dbReference type="AlphaFoldDB" id="A0A1E5L0U4"/>
<dbReference type="InterPro" id="IPR036388">
    <property type="entry name" value="WH-like_DNA-bd_sf"/>
</dbReference>
<dbReference type="Gene3D" id="1.10.10.10">
    <property type="entry name" value="Winged helix-like DNA-binding domain superfamily/Winged helix DNA-binding domain"/>
    <property type="match status" value="1"/>
</dbReference>
<dbReference type="GO" id="GO:0006355">
    <property type="term" value="P:regulation of DNA-templated transcription"/>
    <property type="evidence" value="ECO:0007669"/>
    <property type="project" value="InterPro"/>
</dbReference>
<accession>A0A1E5L0U4</accession>
<gene>
    <name evidence="9" type="ORF">BCR26_07900</name>
</gene>
<dbReference type="InterPro" id="IPR013196">
    <property type="entry name" value="HTH_11"/>
</dbReference>
<dbReference type="Gene3D" id="3.40.930.10">
    <property type="entry name" value="Mannitol-specific EII, Chain A"/>
    <property type="match status" value="1"/>
</dbReference>
<dbReference type="InterPro" id="IPR002178">
    <property type="entry name" value="PTS_EIIA_type-2_dom"/>
</dbReference>
<feature type="domain" description="PTS EIIB type-2" evidence="7">
    <location>
        <begin position="405"/>
        <end position="493"/>
    </location>
</feature>
<keyword evidence="5" id="KW-0804">Transcription</keyword>
<dbReference type="InterPro" id="IPR036634">
    <property type="entry name" value="PRD_sf"/>
</dbReference>
<dbReference type="RefSeq" id="WP_069697266.1">
    <property type="nucleotide sequence ID" value="NZ_JAGGMA010000010.1"/>
</dbReference>